<accession>A0A835KM07</accession>
<dbReference type="OrthoDB" id="658695at2759"/>
<dbReference type="InterPro" id="IPR004158">
    <property type="entry name" value="DUF247_pln"/>
</dbReference>
<gene>
    <name evidence="2" type="ORF">HU200_010642</name>
</gene>
<reference evidence="2" key="1">
    <citation type="submission" date="2020-07" db="EMBL/GenBank/DDBJ databases">
        <title>Genome sequence and genetic diversity analysis of an under-domesticated orphan crop, white fonio (Digitaria exilis).</title>
        <authorList>
            <person name="Bennetzen J.L."/>
            <person name="Chen S."/>
            <person name="Ma X."/>
            <person name="Wang X."/>
            <person name="Yssel A.E.J."/>
            <person name="Chaluvadi S.R."/>
            <person name="Johnson M."/>
            <person name="Gangashetty P."/>
            <person name="Hamidou F."/>
            <person name="Sanogo M.D."/>
            <person name="Zwaenepoel A."/>
            <person name="Wallace J."/>
            <person name="Van De Peer Y."/>
            <person name="Van Deynze A."/>
        </authorList>
    </citation>
    <scope>NUCLEOTIDE SEQUENCE</scope>
    <source>
        <tissue evidence="2">Leaves</tissue>
    </source>
</reference>
<keyword evidence="3" id="KW-1185">Reference proteome</keyword>
<dbReference type="EMBL" id="JACEFO010000740">
    <property type="protein sequence ID" value="KAF8758127.1"/>
    <property type="molecule type" value="Genomic_DNA"/>
</dbReference>
<evidence type="ECO:0000313" key="3">
    <source>
        <dbReference type="Proteomes" id="UP000636709"/>
    </source>
</evidence>
<dbReference type="AlphaFoldDB" id="A0A835KM07"/>
<evidence type="ECO:0000313" key="2">
    <source>
        <dbReference type="EMBL" id="KAF8758127.1"/>
    </source>
</evidence>
<proteinExistence type="predicted"/>
<comment type="caution">
    <text evidence="2">The sequence shown here is derived from an EMBL/GenBank/DDBJ whole genome shotgun (WGS) entry which is preliminary data.</text>
</comment>
<name>A0A835KM07_9POAL</name>
<keyword evidence="1" id="KW-0472">Membrane</keyword>
<organism evidence="2 3">
    <name type="scientific">Digitaria exilis</name>
    <dbReference type="NCBI Taxonomy" id="1010633"/>
    <lineage>
        <taxon>Eukaryota</taxon>
        <taxon>Viridiplantae</taxon>
        <taxon>Streptophyta</taxon>
        <taxon>Embryophyta</taxon>
        <taxon>Tracheophyta</taxon>
        <taxon>Spermatophyta</taxon>
        <taxon>Magnoliopsida</taxon>
        <taxon>Liliopsida</taxon>
        <taxon>Poales</taxon>
        <taxon>Poaceae</taxon>
        <taxon>PACMAD clade</taxon>
        <taxon>Panicoideae</taxon>
        <taxon>Panicodae</taxon>
        <taxon>Paniceae</taxon>
        <taxon>Anthephorinae</taxon>
        <taxon>Digitaria</taxon>
    </lineage>
</organism>
<keyword evidence="1" id="KW-1133">Transmembrane helix</keyword>
<feature type="transmembrane region" description="Helical" evidence="1">
    <location>
        <begin position="355"/>
        <end position="377"/>
    </location>
</feature>
<evidence type="ECO:0000256" key="1">
    <source>
        <dbReference type="SAM" id="Phobius"/>
    </source>
</evidence>
<dbReference type="PANTHER" id="PTHR31170:SF18">
    <property type="entry name" value="(WILD MALAYSIAN BANANA) HYPOTHETICAL PROTEIN"/>
    <property type="match status" value="1"/>
</dbReference>
<dbReference type="PANTHER" id="PTHR31170">
    <property type="entry name" value="BNAC04G53230D PROTEIN"/>
    <property type="match status" value="1"/>
</dbReference>
<dbReference type="Proteomes" id="UP000636709">
    <property type="component" value="Unassembled WGS sequence"/>
</dbReference>
<protein>
    <submittedName>
        <fullName evidence="2">Uncharacterized protein</fullName>
    </submittedName>
</protein>
<sequence length="381" mass="43460">MEAHKWRYLRDLLARRNDATLATYSRVALAMEPRARRRYAEPVPLPAREFAEMLVLDGCFVVEFFLKGEERADDALVDASWAMQNVYNDLFLLENQLPFFVVDTFFNLATGGLLPPHHFVSNLLVNYLTVDMGASAETTAFQPPDGEIHHLLHLYYHWFLPPPEDQSPEIFTGKSEDDLFEEWKSKPADERIPWQLPSASELKDAGVKFRAKKSPKSLIDVTFDRRSGVLEIPAVESYTNHAIFANLLAYEQSRGNKWEHQQRLVSYVLLMAAVVADGRRDVEILQRAGVFGKGDDETAAFYAHLGELCPPPEFVNSCYGELLRDVKEYCGRSWNRHRAVLVHDYFSNPWTSMSAAAAVFLLVLTVVQTVYTVLPYYNTSN</sequence>
<keyword evidence="1" id="KW-0812">Transmembrane</keyword>
<dbReference type="Pfam" id="PF03140">
    <property type="entry name" value="DUF247"/>
    <property type="match status" value="1"/>
</dbReference>